<dbReference type="Gene3D" id="1.25.40.20">
    <property type="entry name" value="Ankyrin repeat-containing domain"/>
    <property type="match status" value="3"/>
</dbReference>
<dbReference type="GO" id="GO:0005886">
    <property type="term" value="C:plasma membrane"/>
    <property type="evidence" value="ECO:0007669"/>
    <property type="project" value="UniProtKB-SubCell"/>
</dbReference>
<dbReference type="FunFam" id="1.20.5.110:FF:000008">
    <property type="entry name" value="Syntaxin 132"/>
    <property type="match status" value="1"/>
</dbReference>
<feature type="coiled-coil region" evidence="13">
    <location>
        <begin position="701"/>
        <end position="728"/>
    </location>
</feature>
<proteinExistence type="inferred from homology"/>
<feature type="transmembrane region" description="Helical" evidence="15">
    <location>
        <begin position="844"/>
        <end position="864"/>
    </location>
</feature>
<dbReference type="EMBL" id="JAUUTY010000002">
    <property type="protein sequence ID" value="KAK1680042.1"/>
    <property type="molecule type" value="Genomic_DNA"/>
</dbReference>
<dbReference type="InterPro" id="IPR006012">
    <property type="entry name" value="Syntaxin/epimorphin_CS"/>
</dbReference>
<dbReference type="InterPro" id="IPR006011">
    <property type="entry name" value="Syntaxin_N"/>
</dbReference>
<keyword evidence="6" id="KW-0677">Repeat</keyword>
<evidence type="ECO:0000256" key="9">
    <source>
        <dbReference type="ARBA" id="ARBA00023043"/>
    </source>
</evidence>
<dbReference type="Pfam" id="PF00804">
    <property type="entry name" value="Syntaxin"/>
    <property type="match status" value="1"/>
</dbReference>
<accession>A0AAD8WT61</accession>
<dbReference type="InterPro" id="IPR036770">
    <property type="entry name" value="Ankyrin_rpt-contain_sf"/>
</dbReference>
<evidence type="ECO:0000256" key="8">
    <source>
        <dbReference type="ARBA" id="ARBA00022989"/>
    </source>
</evidence>
<dbReference type="SMART" id="SM00397">
    <property type="entry name" value="t_SNARE"/>
    <property type="match status" value="1"/>
</dbReference>
<evidence type="ECO:0000256" key="15">
    <source>
        <dbReference type="SAM" id="Phobius"/>
    </source>
</evidence>
<feature type="domain" description="T-SNARE coiled-coil homology" evidence="16">
    <location>
        <begin position="772"/>
        <end position="834"/>
    </location>
</feature>
<dbReference type="PROSITE" id="PS50088">
    <property type="entry name" value="ANK_REPEAT"/>
    <property type="match status" value="3"/>
</dbReference>
<evidence type="ECO:0000256" key="5">
    <source>
        <dbReference type="ARBA" id="ARBA00022692"/>
    </source>
</evidence>
<name>A0AAD8WT61_LOLMU</name>
<dbReference type="GO" id="GO:0016192">
    <property type="term" value="P:vesicle-mediated transport"/>
    <property type="evidence" value="ECO:0007669"/>
    <property type="project" value="InterPro"/>
</dbReference>
<dbReference type="PANTHER" id="PTHR24186:SF50">
    <property type="entry name" value="ANKYRIN REPEAT-CONTAINING PROTEIN ITN1-LIKE ISOFORM X1"/>
    <property type="match status" value="1"/>
</dbReference>
<organism evidence="17 18">
    <name type="scientific">Lolium multiflorum</name>
    <name type="common">Italian ryegrass</name>
    <name type="synonym">Lolium perenne subsp. multiflorum</name>
    <dbReference type="NCBI Taxonomy" id="4521"/>
    <lineage>
        <taxon>Eukaryota</taxon>
        <taxon>Viridiplantae</taxon>
        <taxon>Streptophyta</taxon>
        <taxon>Embryophyta</taxon>
        <taxon>Tracheophyta</taxon>
        <taxon>Spermatophyta</taxon>
        <taxon>Magnoliopsida</taxon>
        <taxon>Liliopsida</taxon>
        <taxon>Poales</taxon>
        <taxon>Poaceae</taxon>
        <taxon>BOP clade</taxon>
        <taxon>Pooideae</taxon>
        <taxon>Poodae</taxon>
        <taxon>Poeae</taxon>
        <taxon>Poeae Chloroplast Group 2 (Poeae type)</taxon>
        <taxon>Loliodinae</taxon>
        <taxon>Loliinae</taxon>
        <taxon>Lolium</taxon>
    </lineage>
</organism>
<dbReference type="SUPFAM" id="SSF47661">
    <property type="entry name" value="t-snare proteins"/>
    <property type="match status" value="1"/>
</dbReference>
<dbReference type="Pfam" id="PF12796">
    <property type="entry name" value="Ank_2"/>
    <property type="match status" value="3"/>
</dbReference>
<keyword evidence="4" id="KW-0813">Transport</keyword>
<dbReference type="Pfam" id="PF13857">
    <property type="entry name" value="Ank_5"/>
    <property type="match status" value="1"/>
</dbReference>
<keyword evidence="10 15" id="KW-0472">Membrane</keyword>
<evidence type="ECO:0000256" key="13">
    <source>
        <dbReference type="SAM" id="Coils"/>
    </source>
</evidence>
<dbReference type="Gene3D" id="1.20.5.110">
    <property type="match status" value="1"/>
</dbReference>
<dbReference type="PANTHER" id="PTHR24186">
    <property type="entry name" value="PROTEIN PHOSPHATASE 1 REGULATORY SUBUNIT"/>
    <property type="match status" value="1"/>
</dbReference>
<feature type="repeat" description="ANK" evidence="11">
    <location>
        <begin position="178"/>
        <end position="200"/>
    </location>
</feature>
<evidence type="ECO:0000256" key="14">
    <source>
        <dbReference type="SAM" id="MobiDB-lite"/>
    </source>
</evidence>
<dbReference type="AlphaFoldDB" id="A0AAD8WT61"/>
<dbReference type="InterPro" id="IPR010989">
    <property type="entry name" value="SNARE"/>
</dbReference>
<feature type="coiled-coil region" evidence="13">
    <location>
        <begin position="609"/>
        <end position="636"/>
    </location>
</feature>
<evidence type="ECO:0000259" key="16">
    <source>
        <dbReference type="PROSITE" id="PS50192"/>
    </source>
</evidence>
<sequence>MASPAEAETSPPSTPSTMSCATPRPPLAGPTLSPALLRAARSGDERRLVKELLADPSAPDLETAATAGGNTLLHVAASGAHAALATLLLRRAPGLLAARNAALDTPLHLAARAGAHKVVALLVAASSPPTSSSLRALTRATNKRGETALHEAVRGGHEAAARALAAADSGLAGLCGGAGETPIYMAAAGGSLGMVRILLKSYSNDDDDKLPVLGSCTGPGRRTALHAAALTSNEMTQELLQWNPALAKEVDSSGSTPLHYVASAGNISALKLLLRYDTSPAYVPDSNGLFPVHIAAKMGYGQLIYELSKHCPDFDEKLDNKGRNFLHIAVEHKKWKVVWHFCGTPELDRVVNAMDYEGNTALHLAVKNADQMIVSLLMSNKGVLPNIVNNHGLTALDLAVLATDKGISYTLVIILRCLAWTGAVLTPRRLDHFIDEFHIGRASGNELKKFSNIAQNLVVGSVLVSTVTFAAVFTLPGGNISDGHPHAGAPILSHRYTFKAFVMANTLAFVGSTLSTIWLTYAGSEHVHPLLRKLYMFFSVMSMEQATRSMVAAFALGAYVVLSPVSERIGIVDSFEMDEKPPKERDIEMGRRDSKNRSDYGLEDFFEEVKEIEMLLEKMSNIVKKLQEANEESKSVTKASAMKSIKGRMEKDIDEVGKIARNIKVKLEQMDRNNLANRKKPGCGKGTSVDRSRMSMTIALKKKLKERMNDFQNLRQTIQQEYREVVERRIFTVTGTKPSDEVIDNLIETGSSEQIFEKAIQGIGRGQILATVEEIQERHDVVMDIEKKLIELQQIFLDMAALVDAQGEILDNIESQVQNAVNHVQTGTEALRSAKSMQKKSRKCMMIAIILLLVIAGIIVLSVLKPWAK</sequence>
<reference evidence="17" key="1">
    <citation type="submission" date="2023-07" db="EMBL/GenBank/DDBJ databases">
        <title>A chromosome-level genome assembly of Lolium multiflorum.</title>
        <authorList>
            <person name="Chen Y."/>
            <person name="Copetti D."/>
            <person name="Kolliker R."/>
            <person name="Studer B."/>
        </authorList>
    </citation>
    <scope>NUCLEOTIDE SEQUENCE</scope>
    <source>
        <strain evidence="17">02402/16</strain>
        <tissue evidence="17">Leaf</tissue>
    </source>
</reference>
<evidence type="ECO:0000256" key="7">
    <source>
        <dbReference type="ARBA" id="ARBA00022927"/>
    </source>
</evidence>
<dbReference type="SUPFAM" id="SSF48403">
    <property type="entry name" value="Ankyrin repeat"/>
    <property type="match status" value="2"/>
</dbReference>
<feature type="compositionally biased region" description="Low complexity" evidence="14">
    <location>
        <begin position="1"/>
        <end position="22"/>
    </location>
</feature>
<dbReference type="Proteomes" id="UP001231189">
    <property type="component" value="Unassembled WGS sequence"/>
</dbReference>
<comment type="caution">
    <text evidence="17">The sequence shown here is derived from an EMBL/GenBank/DDBJ whole genome shotgun (WGS) entry which is preliminary data.</text>
</comment>
<evidence type="ECO:0000313" key="17">
    <source>
        <dbReference type="EMBL" id="KAK1680042.1"/>
    </source>
</evidence>
<evidence type="ECO:0000256" key="2">
    <source>
        <dbReference type="ARBA" id="ARBA00004521"/>
    </source>
</evidence>
<keyword evidence="9 11" id="KW-0040">ANK repeat</keyword>
<evidence type="ECO:0000256" key="1">
    <source>
        <dbReference type="ARBA" id="ARBA00004141"/>
    </source>
</evidence>
<dbReference type="PROSITE" id="PS50297">
    <property type="entry name" value="ANK_REP_REGION"/>
    <property type="match status" value="3"/>
</dbReference>
<dbReference type="Gene3D" id="1.20.58.70">
    <property type="match status" value="1"/>
</dbReference>
<feature type="transmembrane region" description="Helical" evidence="15">
    <location>
        <begin position="457"/>
        <end position="475"/>
    </location>
</feature>
<keyword evidence="5 15" id="KW-0812">Transmembrane</keyword>
<dbReference type="SMART" id="SM00503">
    <property type="entry name" value="SynN"/>
    <property type="match status" value="1"/>
</dbReference>
<evidence type="ECO:0000256" key="3">
    <source>
        <dbReference type="ARBA" id="ARBA00009063"/>
    </source>
</evidence>
<feature type="repeat" description="ANK" evidence="11">
    <location>
        <begin position="357"/>
        <end position="380"/>
    </location>
</feature>
<evidence type="ECO:0000256" key="10">
    <source>
        <dbReference type="ARBA" id="ARBA00023136"/>
    </source>
</evidence>
<feature type="transmembrane region" description="Helical" evidence="15">
    <location>
        <begin position="496"/>
        <end position="522"/>
    </location>
</feature>
<dbReference type="InterPro" id="IPR000727">
    <property type="entry name" value="T_SNARE_dom"/>
</dbReference>
<dbReference type="InterPro" id="IPR002110">
    <property type="entry name" value="Ankyrin_rpt"/>
</dbReference>
<evidence type="ECO:0000256" key="6">
    <source>
        <dbReference type="ARBA" id="ARBA00022737"/>
    </source>
</evidence>
<keyword evidence="8 15" id="KW-1133">Transmembrane helix</keyword>
<dbReference type="SMART" id="SM00248">
    <property type="entry name" value="ANK"/>
    <property type="match status" value="9"/>
</dbReference>
<dbReference type="CDD" id="cd00179">
    <property type="entry name" value="SynN"/>
    <property type="match status" value="1"/>
</dbReference>
<keyword evidence="18" id="KW-1185">Reference proteome</keyword>
<comment type="subcellular location">
    <subcellularLocation>
        <location evidence="2">Cell membrane</location>
        <topology evidence="2">Single-pass type IV membrane protein</topology>
    </subcellularLocation>
    <subcellularLocation>
        <location evidence="1">Membrane</location>
        <topology evidence="1">Multi-pass membrane protein</topology>
    </subcellularLocation>
</comment>
<feature type="region of interest" description="Disordered" evidence="14">
    <location>
        <begin position="1"/>
        <end position="32"/>
    </location>
</feature>
<evidence type="ECO:0000256" key="11">
    <source>
        <dbReference type="PROSITE-ProRule" id="PRU00023"/>
    </source>
</evidence>
<evidence type="ECO:0000256" key="4">
    <source>
        <dbReference type="ARBA" id="ARBA00022448"/>
    </source>
</evidence>
<feature type="repeat" description="ANK" evidence="11">
    <location>
        <begin position="253"/>
        <end position="285"/>
    </location>
</feature>
<dbReference type="InterPro" id="IPR026961">
    <property type="entry name" value="PGG_dom"/>
</dbReference>
<keyword evidence="7" id="KW-0653">Protein transport</keyword>
<dbReference type="PROSITE" id="PS50192">
    <property type="entry name" value="T_SNARE"/>
    <property type="match status" value="1"/>
</dbReference>
<evidence type="ECO:0000313" key="18">
    <source>
        <dbReference type="Proteomes" id="UP001231189"/>
    </source>
</evidence>
<evidence type="ECO:0000256" key="12">
    <source>
        <dbReference type="RuleBase" id="RU003858"/>
    </source>
</evidence>
<gene>
    <name evidence="17" type="ORF">QYE76_040890</name>
</gene>
<dbReference type="GO" id="GO:0006886">
    <property type="term" value="P:intracellular protein transport"/>
    <property type="evidence" value="ECO:0007669"/>
    <property type="project" value="InterPro"/>
</dbReference>
<dbReference type="GO" id="GO:0005484">
    <property type="term" value="F:SNAP receptor activity"/>
    <property type="evidence" value="ECO:0007669"/>
    <property type="project" value="InterPro"/>
</dbReference>
<comment type="similarity">
    <text evidence="3 12">Belongs to the syntaxin family.</text>
</comment>
<dbReference type="PROSITE" id="PS00914">
    <property type="entry name" value="SYNTAXIN"/>
    <property type="match status" value="1"/>
</dbReference>
<dbReference type="CDD" id="cd15848">
    <property type="entry name" value="SNARE_syntaxin1-like"/>
    <property type="match status" value="1"/>
</dbReference>
<dbReference type="Pfam" id="PF05739">
    <property type="entry name" value="SNARE"/>
    <property type="match status" value="1"/>
</dbReference>
<dbReference type="FunFam" id="1.20.58.70:FF:000013">
    <property type="entry name" value="Syntaxin 132"/>
    <property type="match status" value="1"/>
</dbReference>
<dbReference type="Pfam" id="PF13962">
    <property type="entry name" value="PGG"/>
    <property type="match status" value="1"/>
</dbReference>
<protein>
    <recommendedName>
        <fullName evidence="16">t-SNARE coiled-coil homology domain-containing protein</fullName>
    </recommendedName>
</protein>
<keyword evidence="13" id="KW-0175">Coiled coil</keyword>